<feature type="non-terminal residue" evidence="3">
    <location>
        <position position="138"/>
    </location>
</feature>
<reference evidence="3 4" key="1">
    <citation type="submission" date="2019-09" db="EMBL/GenBank/DDBJ databases">
        <title>Draft genome sequences of 48 bacterial type strains from the CCUG.</title>
        <authorList>
            <person name="Tunovic T."/>
            <person name="Pineiro-Iglesias B."/>
            <person name="Unosson C."/>
            <person name="Inganas E."/>
            <person name="Ohlen M."/>
            <person name="Cardew S."/>
            <person name="Jensie-Markopoulos S."/>
            <person name="Salva-Serra F."/>
            <person name="Jaen-Luchoro D."/>
            <person name="Karlsson R."/>
            <person name="Svensson-Stadler L."/>
            <person name="Chun J."/>
            <person name="Moore E."/>
        </authorList>
    </citation>
    <scope>NUCLEOTIDE SEQUENCE [LARGE SCALE GENOMIC DNA]</scope>
    <source>
        <strain evidence="3 4">CCUG 65687</strain>
    </source>
</reference>
<dbReference type="SUPFAM" id="SSF53720">
    <property type="entry name" value="ALDH-like"/>
    <property type="match status" value="1"/>
</dbReference>
<evidence type="ECO:0000313" key="3">
    <source>
        <dbReference type="EMBL" id="KAB0648733.1"/>
    </source>
</evidence>
<dbReference type="PANTHER" id="PTHR43353:SF3">
    <property type="entry name" value="ALDEHYDE DEHYDROGENASE-RELATED"/>
    <property type="match status" value="1"/>
</dbReference>
<feature type="domain" description="Aldehyde dehydrogenase" evidence="2">
    <location>
        <begin position="38"/>
        <end position="119"/>
    </location>
</feature>
<dbReference type="InterPro" id="IPR050740">
    <property type="entry name" value="Aldehyde_DH_Superfamily"/>
</dbReference>
<name>A0A6L3N7Z7_9BURK</name>
<protein>
    <submittedName>
        <fullName evidence="3">Aldehyde dehydrogenase family protein</fullName>
    </submittedName>
</protein>
<dbReference type="Proteomes" id="UP000473571">
    <property type="component" value="Unassembled WGS sequence"/>
</dbReference>
<dbReference type="GO" id="GO:0016491">
    <property type="term" value="F:oxidoreductase activity"/>
    <property type="evidence" value="ECO:0007669"/>
    <property type="project" value="UniProtKB-KW"/>
</dbReference>
<dbReference type="InterPro" id="IPR016162">
    <property type="entry name" value="Ald_DH_N"/>
</dbReference>
<dbReference type="PANTHER" id="PTHR43353">
    <property type="entry name" value="SUCCINATE-SEMIALDEHYDE DEHYDROGENASE, MITOCHONDRIAL"/>
    <property type="match status" value="1"/>
</dbReference>
<dbReference type="InterPro" id="IPR015590">
    <property type="entry name" value="Aldehyde_DH_dom"/>
</dbReference>
<dbReference type="Gene3D" id="3.40.605.10">
    <property type="entry name" value="Aldehyde Dehydrogenase, Chain A, domain 1"/>
    <property type="match status" value="1"/>
</dbReference>
<dbReference type="InterPro" id="IPR016161">
    <property type="entry name" value="Ald_DH/histidinol_DH"/>
</dbReference>
<gene>
    <name evidence="3" type="ORF">F7R13_30140</name>
</gene>
<keyword evidence="1" id="KW-0560">Oxidoreductase</keyword>
<evidence type="ECO:0000313" key="4">
    <source>
        <dbReference type="Proteomes" id="UP000473571"/>
    </source>
</evidence>
<comment type="caution">
    <text evidence="3">The sequence shown here is derived from an EMBL/GenBank/DDBJ whole genome shotgun (WGS) entry which is preliminary data.</text>
</comment>
<proteinExistence type="predicted"/>
<accession>A0A6L3N7Z7</accession>
<dbReference type="EMBL" id="VZOL01000780">
    <property type="protein sequence ID" value="KAB0648733.1"/>
    <property type="molecule type" value="Genomic_DNA"/>
</dbReference>
<dbReference type="Pfam" id="PF00171">
    <property type="entry name" value="Aldedh"/>
    <property type="match status" value="1"/>
</dbReference>
<evidence type="ECO:0000259" key="2">
    <source>
        <dbReference type="Pfam" id="PF00171"/>
    </source>
</evidence>
<evidence type="ECO:0000256" key="1">
    <source>
        <dbReference type="ARBA" id="ARBA00023002"/>
    </source>
</evidence>
<sequence length="138" mass="14767">MQLTGQLLIGQSAVAGQNGTLHAIAAETGEPLEPAFGGASLHDLETACALADEAFDTYRETRPEQRAAFLDAIGRNIMALGDELIERCVIETGLPRARIEGERGRTVGQLALFASLVRDGAYVDARIDPARPDRKPLP</sequence>
<dbReference type="RefSeq" id="WP_151006886.1">
    <property type="nucleotide sequence ID" value="NZ_VZOL01000780.1"/>
</dbReference>
<organism evidence="3 4">
    <name type="scientific">Burkholderia territorii</name>
    <dbReference type="NCBI Taxonomy" id="1503055"/>
    <lineage>
        <taxon>Bacteria</taxon>
        <taxon>Pseudomonadati</taxon>
        <taxon>Pseudomonadota</taxon>
        <taxon>Betaproteobacteria</taxon>
        <taxon>Burkholderiales</taxon>
        <taxon>Burkholderiaceae</taxon>
        <taxon>Burkholderia</taxon>
        <taxon>Burkholderia cepacia complex</taxon>
    </lineage>
</organism>
<dbReference type="AlphaFoldDB" id="A0A6L3N7Z7"/>